<comment type="caution">
    <text evidence="10">The sequence shown here is derived from an EMBL/GenBank/DDBJ whole genome shotgun (WGS) entry which is preliminary data.</text>
</comment>
<evidence type="ECO:0000256" key="5">
    <source>
        <dbReference type="ARBA" id="ARBA00022777"/>
    </source>
</evidence>
<dbReference type="SUPFAM" id="SSF56112">
    <property type="entry name" value="Protein kinase-like (PK-like)"/>
    <property type="match status" value="3"/>
</dbReference>
<dbReference type="InterPro" id="IPR011009">
    <property type="entry name" value="Kinase-like_dom_sf"/>
</dbReference>
<dbReference type="Gene3D" id="3.30.200.20">
    <property type="entry name" value="Phosphorylase Kinase, domain 1"/>
    <property type="match status" value="2"/>
</dbReference>
<dbReference type="Pfam" id="PF00023">
    <property type="entry name" value="Ank"/>
    <property type="match status" value="1"/>
</dbReference>
<dbReference type="InterPro" id="IPR008271">
    <property type="entry name" value="Ser/Thr_kinase_AS"/>
</dbReference>
<dbReference type="PROSITE" id="PS50297">
    <property type="entry name" value="ANK_REP_REGION"/>
    <property type="match status" value="3"/>
</dbReference>
<evidence type="ECO:0000256" key="2">
    <source>
        <dbReference type="ARBA" id="ARBA00022527"/>
    </source>
</evidence>
<name>A0A6G0W4R6_9STRA</name>
<evidence type="ECO:0000256" key="1">
    <source>
        <dbReference type="ARBA" id="ARBA00005843"/>
    </source>
</evidence>
<reference evidence="10 11" key="1">
    <citation type="submission" date="2019-07" db="EMBL/GenBank/DDBJ databases">
        <title>Genomics analysis of Aphanomyces spp. identifies a new class of oomycete effector associated with host adaptation.</title>
        <authorList>
            <person name="Gaulin E."/>
        </authorList>
    </citation>
    <scope>NUCLEOTIDE SEQUENCE [LARGE SCALE GENOMIC DNA]</scope>
    <source>
        <strain evidence="10 11">ATCC 201684</strain>
    </source>
</reference>
<dbReference type="Pfam" id="PF00069">
    <property type="entry name" value="Pkinase"/>
    <property type="match status" value="1"/>
</dbReference>
<keyword evidence="4 8" id="KW-0547">Nucleotide-binding</keyword>
<dbReference type="SUPFAM" id="SSF48403">
    <property type="entry name" value="Ankyrin repeat"/>
    <property type="match status" value="1"/>
</dbReference>
<dbReference type="InterPro" id="IPR017441">
    <property type="entry name" value="Protein_kinase_ATP_BS"/>
</dbReference>
<dbReference type="PROSITE" id="PS50011">
    <property type="entry name" value="PROTEIN_KINASE_DOM"/>
    <property type="match status" value="3"/>
</dbReference>
<dbReference type="Pfam" id="PF07714">
    <property type="entry name" value="PK_Tyr_Ser-Thr"/>
    <property type="match status" value="2"/>
</dbReference>
<evidence type="ECO:0000259" key="9">
    <source>
        <dbReference type="PROSITE" id="PS50011"/>
    </source>
</evidence>
<dbReference type="PROSITE" id="PS00108">
    <property type="entry name" value="PROTEIN_KINASE_ST"/>
    <property type="match status" value="1"/>
</dbReference>
<dbReference type="InterPro" id="IPR001245">
    <property type="entry name" value="Ser-Thr/Tyr_kinase_cat_dom"/>
</dbReference>
<feature type="repeat" description="ANK" evidence="7">
    <location>
        <begin position="70"/>
        <end position="102"/>
    </location>
</feature>
<protein>
    <recommendedName>
        <fullName evidence="9">Protein kinase domain-containing protein</fullName>
    </recommendedName>
</protein>
<feature type="domain" description="Protein kinase" evidence="9">
    <location>
        <begin position="1061"/>
        <end position="1332"/>
    </location>
</feature>
<comment type="similarity">
    <text evidence="1">Belongs to the protein kinase superfamily. TKL Ser/Thr protein kinase family.</text>
</comment>
<evidence type="ECO:0000313" key="10">
    <source>
        <dbReference type="EMBL" id="KAF0721994.1"/>
    </source>
</evidence>
<dbReference type="SMART" id="SM00248">
    <property type="entry name" value="ANK"/>
    <property type="match status" value="4"/>
</dbReference>
<dbReference type="InterPro" id="IPR036770">
    <property type="entry name" value="Ankyrin_rpt-contain_sf"/>
</dbReference>
<keyword evidence="5" id="KW-0418">Kinase</keyword>
<feature type="repeat" description="ANK" evidence="7">
    <location>
        <begin position="103"/>
        <end position="135"/>
    </location>
</feature>
<evidence type="ECO:0000313" key="11">
    <source>
        <dbReference type="Proteomes" id="UP000481153"/>
    </source>
</evidence>
<dbReference type="InterPro" id="IPR051681">
    <property type="entry name" value="Ser/Thr_Kinases-Pseudokinases"/>
</dbReference>
<dbReference type="GO" id="GO:0005524">
    <property type="term" value="F:ATP binding"/>
    <property type="evidence" value="ECO:0007669"/>
    <property type="project" value="UniProtKB-UniRule"/>
</dbReference>
<evidence type="ECO:0000256" key="4">
    <source>
        <dbReference type="ARBA" id="ARBA00022741"/>
    </source>
</evidence>
<dbReference type="EMBL" id="VJMJ01000353">
    <property type="protein sequence ID" value="KAF0721994.1"/>
    <property type="molecule type" value="Genomic_DNA"/>
</dbReference>
<dbReference type="PANTHER" id="PTHR44329">
    <property type="entry name" value="SERINE/THREONINE-PROTEIN KINASE TNNI3K-RELATED"/>
    <property type="match status" value="1"/>
</dbReference>
<feature type="domain" description="Protein kinase" evidence="9">
    <location>
        <begin position="523"/>
        <end position="792"/>
    </location>
</feature>
<dbReference type="Pfam" id="PF12796">
    <property type="entry name" value="Ank_2"/>
    <property type="match status" value="1"/>
</dbReference>
<feature type="binding site" evidence="8">
    <location>
        <position position="1089"/>
    </location>
    <ligand>
        <name>ATP</name>
        <dbReference type="ChEBI" id="CHEBI:30616"/>
    </ligand>
</feature>
<gene>
    <name evidence="10" type="ORF">Ae201684_018775</name>
</gene>
<feature type="domain" description="Protein kinase" evidence="9">
    <location>
        <begin position="219"/>
        <end position="467"/>
    </location>
</feature>
<dbReference type="VEuPathDB" id="FungiDB:AeMF1_014332"/>
<evidence type="ECO:0000256" key="7">
    <source>
        <dbReference type="PROSITE-ProRule" id="PRU00023"/>
    </source>
</evidence>
<dbReference type="Gene3D" id="1.25.40.20">
    <property type="entry name" value="Ankyrin repeat-containing domain"/>
    <property type="match status" value="1"/>
</dbReference>
<feature type="repeat" description="ANK" evidence="7">
    <location>
        <begin position="37"/>
        <end position="69"/>
    </location>
</feature>
<evidence type="ECO:0000256" key="6">
    <source>
        <dbReference type="ARBA" id="ARBA00022840"/>
    </source>
</evidence>
<dbReference type="SMART" id="SM00220">
    <property type="entry name" value="S_TKc"/>
    <property type="match status" value="2"/>
</dbReference>
<dbReference type="PANTHER" id="PTHR44329:SF288">
    <property type="entry name" value="MITOGEN-ACTIVATED PROTEIN KINASE KINASE KINASE 20"/>
    <property type="match status" value="1"/>
</dbReference>
<keyword evidence="11" id="KW-1185">Reference proteome</keyword>
<keyword evidence="3" id="KW-0808">Transferase</keyword>
<keyword evidence="6 8" id="KW-0067">ATP-binding</keyword>
<sequence>MSSKEGELLEAVKRGDLQSVHVLLLVGGVNVDCKDKDANTPLHWAARCGYLDILTELLAYNSSADLTNKVGSSPLHEASSNGHINIVEKLLSGGVFVDSVDKFGDLSLHAAAFWGHSDVAKKLLDHGANANLKNKNGYISELNEWETQYNRGLEHYECQVSLGNISRDVELDANFEVCQSQIIALFKTLLASENLSEAICMVNIKSLRLCIDDIQYDPNEENSIIRTGVFGPVFKGKYHGQEVAVEQVDEVANIQLADAQEIMIQNLNTWKDISKKPCILAFAGVCSKAETHILVTECHETNIRHFIKDWPDMLLPIVYQFAKGLHFLHQANIIHGEIRADNVLITTQKTVAITNVGVSRTIGSVKFNWMSPEQFFGSQNLTTKSDVWSFGMTLWEIVSDDIPFFVCSEDEFRDDIFTSNDDRPEKPEEFNPLLEPLWTLMTNCWKLDPNSRPSASEIVKDLEQNYNVQDLSSEEEGCFVDESLIDSQGVQADASTKTCTSLEQLTQLISEDKTKEWPLFKNYVLLPDEVESRNSNIFRCRCELDQNKQFVVKLSKDRHEIDVLNSLVGIEGAVDYIVRIVDWCEWTGANYTCFALIMERGEENGSDCIWLLRKDALATYRFINQLVIAVKFLHGQGWIHANIELDNITDFGHEMSYRLMGFDQARKIGEKLQQCSLTKFRPPEMAAYLMGDVSDLEASESFDVWCVAVIILQIFLTDNEFQESSGLDYHQVQQRIASPDFNFNLSLKASDLDGQQKDILARCLHRDPTQRGTLDDIFCLLSGSGPRSLGFVPSCDANLMKMSSSEAENTVLKYSITSATEIILEVLDNTNTLPEISGAAREIFAHSPRVQVHKEHVLATALMVERILNYILHKRSLDEDPALLPVLKEIENFWRNTLVTTGIWKFQPSDTQDKERVQAIRDDIIRLQLRLRQSVDHLPINLNIEVKGTIEDFRKDIGNTMEKIVNLAKYLESISKNPEEQQTRDALVELMIQMQRGFDHYELQVALGNIPRMLEFESNVGLCQQQIDFTLNTLKQARKVPESLNRNLIQKWMISSDHVEYDEKSALGSGGFATVFKGVYNGQMVAVKKFHHIHVTDPTDLEPVVAKEIKAWKDISHLPYILTLVGFCAKNMTPILVSELCIAKTNIRRYVRDWPEKLLPLVYQFACGLASIHRANIIHRDLKGDNVLITCEKKVAIADFGLSRAVTSMENATANNGSGWTGTLNWMSPEQYFTPRQVTMKSDVWSFGMTLWEILCNATPFRRSSDHEFEEILRSDSDRPEKPQDLDPNLEPLWILISMCWRLDPQARPTADDIVEFLESNYNSSLKEIGHP</sequence>
<evidence type="ECO:0000256" key="3">
    <source>
        <dbReference type="ARBA" id="ARBA00022679"/>
    </source>
</evidence>
<dbReference type="PROSITE" id="PS00107">
    <property type="entry name" value="PROTEIN_KINASE_ATP"/>
    <property type="match status" value="1"/>
</dbReference>
<keyword evidence="2" id="KW-0723">Serine/threonine-protein kinase</keyword>
<keyword evidence="7" id="KW-0040">ANK repeat</keyword>
<proteinExistence type="inferred from homology"/>
<accession>A0A6G0W4R6</accession>
<dbReference type="GO" id="GO:0004674">
    <property type="term" value="F:protein serine/threonine kinase activity"/>
    <property type="evidence" value="ECO:0007669"/>
    <property type="project" value="UniProtKB-KW"/>
</dbReference>
<dbReference type="Gene3D" id="1.10.510.10">
    <property type="entry name" value="Transferase(Phosphotransferase) domain 1"/>
    <property type="match status" value="3"/>
</dbReference>
<dbReference type="PROSITE" id="PS50088">
    <property type="entry name" value="ANK_REPEAT"/>
    <property type="match status" value="3"/>
</dbReference>
<dbReference type="InterPro" id="IPR002110">
    <property type="entry name" value="Ankyrin_rpt"/>
</dbReference>
<evidence type="ECO:0000256" key="8">
    <source>
        <dbReference type="PROSITE-ProRule" id="PRU10141"/>
    </source>
</evidence>
<organism evidence="10 11">
    <name type="scientific">Aphanomyces euteiches</name>
    <dbReference type="NCBI Taxonomy" id="100861"/>
    <lineage>
        <taxon>Eukaryota</taxon>
        <taxon>Sar</taxon>
        <taxon>Stramenopiles</taxon>
        <taxon>Oomycota</taxon>
        <taxon>Saprolegniomycetes</taxon>
        <taxon>Saprolegniales</taxon>
        <taxon>Verrucalvaceae</taxon>
        <taxon>Aphanomyces</taxon>
    </lineage>
</organism>
<dbReference type="Proteomes" id="UP000481153">
    <property type="component" value="Unassembled WGS sequence"/>
</dbReference>
<dbReference type="InterPro" id="IPR000719">
    <property type="entry name" value="Prot_kinase_dom"/>
</dbReference>
<dbReference type="PRINTS" id="PR01415">
    <property type="entry name" value="ANKYRIN"/>
</dbReference>